<evidence type="ECO:0000313" key="3">
    <source>
        <dbReference type="Proteomes" id="UP000242699"/>
    </source>
</evidence>
<feature type="signal peptide" evidence="1">
    <location>
        <begin position="1"/>
        <end position="27"/>
    </location>
</feature>
<dbReference type="Gene3D" id="3.40.30.10">
    <property type="entry name" value="Glutaredoxin"/>
    <property type="match status" value="1"/>
</dbReference>
<name>A0A2T2WT09_9FIRM</name>
<keyword evidence="1" id="KW-0732">Signal</keyword>
<organism evidence="2 3">
    <name type="scientific">Sulfobacillus benefaciens</name>
    <dbReference type="NCBI Taxonomy" id="453960"/>
    <lineage>
        <taxon>Bacteria</taxon>
        <taxon>Bacillati</taxon>
        <taxon>Bacillota</taxon>
        <taxon>Clostridia</taxon>
        <taxon>Eubacteriales</taxon>
        <taxon>Clostridiales Family XVII. Incertae Sedis</taxon>
        <taxon>Sulfobacillus</taxon>
    </lineage>
</organism>
<evidence type="ECO:0000256" key="1">
    <source>
        <dbReference type="SAM" id="SignalP"/>
    </source>
</evidence>
<dbReference type="PROSITE" id="PS51257">
    <property type="entry name" value="PROKAR_LIPOPROTEIN"/>
    <property type="match status" value="1"/>
</dbReference>
<proteinExistence type="predicted"/>
<dbReference type="SUPFAM" id="SSF52833">
    <property type="entry name" value="Thioredoxin-like"/>
    <property type="match status" value="1"/>
</dbReference>
<dbReference type="Proteomes" id="UP000242699">
    <property type="component" value="Unassembled WGS sequence"/>
</dbReference>
<sequence>MRLLPKKSVWIVAALSMLLTGCGEAQASPPPHYKVWSVSQDSWQSRTFVGPQGGIVITMASWCKYCAWEAKWQEPKLLTWGRAHHVDVTLVDISPRGGIGVAGPQNNPNIGKDGSGQYLGTSIQGIKALGHVLQRYSAIYHEPPRQFTIDPTDRTPFAKKTQRLPTIFILNAHGKIVYTFSGITTASRIESQAAAS</sequence>
<dbReference type="InterPro" id="IPR036249">
    <property type="entry name" value="Thioredoxin-like_sf"/>
</dbReference>
<comment type="caution">
    <text evidence="2">The sequence shown here is derived from an EMBL/GenBank/DDBJ whole genome shotgun (WGS) entry which is preliminary data.</text>
</comment>
<gene>
    <name evidence="2" type="ORF">C7B43_17105</name>
</gene>
<reference evidence="2 3" key="1">
    <citation type="journal article" date="2014" name="BMC Genomics">
        <title>Comparison of environmental and isolate Sulfobacillus genomes reveals diverse carbon, sulfur, nitrogen, and hydrogen metabolisms.</title>
        <authorList>
            <person name="Justice N.B."/>
            <person name="Norman A."/>
            <person name="Brown C.T."/>
            <person name="Singh A."/>
            <person name="Thomas B.C."/>
            <person name="Banfield J.F."/>
        </authorList>
    </citation>
    <scope>NUCLEOTIDE SEQUENCE [LARGE SCALE GENOMIC DNA]</scope>
    <source>
        <strain evidence="2">AMDSBA1</strain>
    </source>
</reference>
<feature type="chain" id="PRO_5015438343" description="Thioredoxin domain-containing protein" evidence="1">
    <location>
        <begin position="28"/>
        <end position="196"/>
    </location>
</feature>
<protein>
    <recommendedName>
        <fullName evidence="4">Thioredoxin domain-containing protein</fullName>
    </recommendedName>
</protein>
<evidence type="ECO:0008006" key="4">
    <source>
        <dbReference type="Google" id="ProtNLM"/>
    </source>
</evidence>
<evidence type="ECO:0000313" key="2">
    <source>
        <dbReference type="EMBL" id="PSR25370.1"/>
    </source>
</evidence>
<accession>A0A2T2WT09</accession>
<dbReference type="EMBL" id="PXYT01000056">
    <property type="protein sequence ID" value="PSR25370.1"/>
    <property type="molecule type" value="Genomic_DNA"/>
</dbReference>
<dbReference type="AlphaFoldDB" id="A0A2T2WT09"/>